<name>A0A916YIC8_9BACT</name>
<accession>A0A916YIC8</accession>
<dbReference type="Pfam" id="PF00691">
    <property type="entry name" value="OmpA"/>
    <property type="match status" value="1"/>
</dbReference>
<dbReference type="Gene3D" id="3.30.1330.60">
    <property type="entry name" value="OmpA-like domain"/>
    <property type="match status" value="1"/>
</dbReference>
<evidence type="ECO:0000259" key="6">
    <source>
        <dbReference type="PROSITE" id="PS51123"/>
    </source>
</evidence>
<dbReference type="PANTHER" id="PTHR30329:SF21">
    <property type="entry name" value="LIPOPROTEIN YIAD-RELATED"/>
    <property type="match status" value="1"/>
</dbReference>
<dbReference type="InterPro" id="IPR006664">
    <property type="entry name" value="OMP_bac"/>
</dbReference>
<keyword evidence="2 4" id="KW-0472">Membrane</keyword>
<dbReference type="InterPro" id="IPR050330">
    <property type="entry name" value="Bact_OuterMem_StrucFunc"/>
</dbReference>
<keyword evidence="8" id="KW-1185">Reference proteome</keyword>
<dbReference type="CDD" id="cd07185">
    <property type="entry name" value="OmpA_C-like"/>
    <property type="match status" value="1"/>
</dbReference>
<evidence type="ECO:0000256" key="1">
    <source>
        <dbReference type="ARBA" id="ARBA00004442"/>
    </source>
</evidence>
<dbReference type="PANTHER" id="PTHR30329">
    <property type="entry name" value="STATOR ELEMENT OF FLAGELLAR MOTOR COMPLEX"/>
    <property type="match status" value="1"/>
</dbReference>
<evidence type="ECO:0000256" key="3">
    <source>
        <dbReference type="ARBA" id="ARBA00023237"/>
    </source>
</evidence>
<feature type="signal peptide" evidence="5">
    <location>
        <begin position="1"/>
        <end position="18"/>
    </location>
</feature>
<feature type="chain" id="PRO_5037226017" description="OmpA-like domain-containing protein" evidence="5">
    <location>
        <begin position="19"/>
        <end position="218"/>
    </location>
</feature>
<protein>
    <recommendedName>
        <fullName evidence="6">OmpA-like domain-containing protein</fullName>
    </recommendedName>
</protein>
<sequence length="218" mass="24121">MKNSKILILTLGATFALGACKTAKVSSVPSTAYQTDIVKTEDLADLKYPLADSVMKYSMKGSADAILTTEMVSLSKQITDNMSDKVSVSQYGQGVVVSLNKGNVFGVDDFTLNEETKTILRNLAYNLVQNKENYIVVFGRADATGNTKHNEQLAYKRASSVANYLYGCAIDKNRLFVESFGEKYPDYKNVTKLNMDKNRRVDILIIPSNEIRESVGKL</sequence>
<dbReference type="AlphaFoldDB" id="A0A916YIC8"/>
<reference evidence="7" key="1">
    <citation type="journal article" date="2014" name="Int. J. Syst. Evol. Microbiol.">
        <title>Complete genome sequence of Corynebacterium casei LMG S-19264T (=DSM 44701T), isolated from a smear-ripened cheese.</title>
        <authorList>
            <consortium name="US DOE Joint Genome Institute (JGI-PGF)"/>
            <person name="Walter F."/>
            <person name="Albersmeier A."/>
            <person name="Kalinowski J."/>
            <person name="Ruckert C."/>
        </authorList>
    </citation>
    <scope>NUCLEOTIDE SEQUENCE</scope>
    <source>
        <strain evidence="7">CGMCC 1.15958</strain>
    </source>
</reference>
<comment type="caution">
    <text evidence="7">The sequence shown here is derived from an EMBL/GenBank/DDBJ whole genome shotgun (WGS) entry which is preliminary data.</text>
</comment>
<keyword evidence="3" id="KW-0998">Cell outer membrane</keyword>
<dbReference type="EMBL" id="BMKK01000002">
    <property type="protein sequence ID" value="GGD46982.1"/>
    <property type="molecule type" value="Genomic_DNA"/>
</dbReference>
<dbReference type="InterPro" id="IPR036737">
    <property type="entry name" value="OmpA-like_sf"/>
</dbReference>
<evidence type="ECO:0000313" key="8">
    <source>
        <dbReference type="Proteomes" id="UP000609064"/>
    </source>
</evidence>
<dbReference type="SUPFAM" id="SSF103088">
    <property type="entry name" value="OmpA-like"/>
    <property type="match status" value="1"/>
</dbReference>
<proteinExistence type="predicted"/>
<evidence type="ECO:0000256" key="2">
    <source>
        <dbReference type="ARBA" id="ARBA00023136"/>
    </source>
</evidence>
<evidence type="ECO:0000256" key="4">
    <source>
        <dbReference type="PROSITE-ProRule" id="PRU00473"/>
    </source>
</evidence>
<dbReference type="PROSITE" id="PS51123">
    <property type="entry name" value="OMPA_2"/>
    <property type="match status" value="1"/>
</dbReference>
<keyword evidence="5" id="KW-0732">Signal</keyword>
<dbReference type="GO" id="GO:0009279">
    <property type="term" value="C:cell outer membrane"/>
    <property type="evidence" value="ECO:0007669"/>
    <property type="project" value="UniProtKB-SubCell"/>
</dbReference>
<dbReference type="RefSeq" id="WP_188764819.1">
    <property type="nucleotide sequence ID" value="NZ_BMKK01000002.1"/>
</dbReference>
<dbReference type="PRINTS" id="PR01021">
    <property type="entry name" value="OMPADOMAIN"/>
</dbReference>
<comment type="subcellular location">
    <subcellularLocation>
        <location evidence="1">Cell outer membrane</location>
    </subcellularLocation>
</comment>
<dbReference type="Proteomes" id="UP000609064">
    <property type="component" value="Unassembled WGS sequence"/>
</dbReference>
<reference evidence="7" key="2">
    <citation type="submission" date="2020-09" db="EMBL/GenBank/DDBJ databases">
        <authorList>
            <person name="Sun Q."/>
            <person name="Zhou Y."/>
        </authorList>
    </citation>
    <scope>NUCLEOTIDE SEQUENCE</scope>
    <source>
        <strain evidence="7">CGMCC 1.15958</strain>
    </source>
</reference>
<organism evidence="7 8">
    <name type="scientific">Emticicia aquatilis</name>
    <dbReference type="NCBI Taxonomy" id="1537369"/>
    <lineage>
        <taxon>Bacteria</taxon>
        <taxon>Pseudomonadati</taxon>
        <taxon>Bacteroidota</taxon>
        <taxon>Cytophagia</taxon>
        <taxon>Cytophagales</taxon>
        <taxon>Leadbetterellaceae</taxon>
        <taxon>Emticicia</taxon>
    </lineage>
</organism>
<gene>
    <name evidence="7" type="ORF">GCM10011514_08710</name>
</gene>
<dbReference type="PROSITE" id="PS51257">
    <property type="entry name" value="PROKAR_LIPOPROTEIN"/>
    <property type="match status" value="1"/>
</dbReference>
<dbReference type="InterPro" id="IPR006665">
    <property type="entry name" value="OmpA-like"/>
</dbReference>
<feature type="domain" description="OmpA-like" evidence="6">
    <location>
        <begin position="92"/>
        <end position="209"/>
    </location>
</feature>
<evidence type="ECO:0000313" key="7">
    <source>
        <dbReference type="EMBL" id="GGD46982.1"/>
    </source>
</evidence>
<evidence type="ECO:0000256" key="5">
    <source>
        <dbReference type="SAM" id="SignalP"/>
    </source>
</evidence>